<gene>
    <name evidence="8" type="ORF">A3F61_03095</name>
</gene>
<proteinExistence type="inferred from homology"/>
<dbReference type="InterPro" id="IPR036451">
    <property type="entry name" value="CblAdoTrfase-like_sf"/>
</dbReference>
<dbReference type="PANTHER" id="PTHR12213:SF0">
    <property type="entry name" value="CORRINOID ADENOSYLTRANSFERASE MMAB"/>
    <property type="match status" value="1"/>
</dbReference>
<evidence type="ECO:0000313" key="8">
    <source>
        <dbReference type="EMBL" id="OGY11293.1"/>
    </source>
</evidence>
<dbReference type="FunFam" id="1.20.1200.10:FF:000001">
    <property type="entry name" value="Cob(I)yrinic acid a,c-diamide adenosyltransferase"/>
    <property type="match status" value="1"/>
</dbReference>
<comment type="catalytic activity">
    <reaction evidence="6">
        <text>2 cob(II)alamin + reduced [electron-transfer flavoprotein] + 2 ATP = 2 adenosylcob(III)alamin + 2 triphosphate + oxidized [electron-transfer flavoprotein] + 3 H(+)</text>
        <dbReference type="Rhea" id="RHEA:28671"/>
        <dbReference type="Rhea" id="RHEA-COMP:10685"/>
        <dbReference type="Rhea" id="RHEA-COMP:10686"/>
        <dbReference type="ChEBI" id="CHEBI:15378"/>
        <dbReference type="ChEBI" id="CHEBI:16304"/>
        <dbReference type="ChEBI" id="CHEBI:18036"/>
        <dbReference type="ChEBI" id="CHEBI:18408"/>
        <dbReference type="ChEBI" id="CHEBI:30616"/>
        <dbReference type="ChEBI" id="CHEBI:57692"/>
        <dbReference type="ChEBI" id="CHEBI:58307"/>
        <dbReference type="EC" id="2.5.1.17"/>
    </reaction>
</comment>
<comment type="catalytic activity">
    <reaction evidence="6">
        <text>2 cob(II)yrinate a,c diamide + reduced [electron-transfer flavoprotein] + 2 ATP = 2 adenosylcob(III)yrinate a,c-diamide + 2 triphosphate + oxidized [electron-transfer flavoprotein] + 3 H(+)</text>
        <dbReference type="Rhea" id="RHEA:11528"/>
        <dbReference type="Rhea" id="RHEA-COMP:10685"/>
        <dbReference type="Rhea" id="RHEA-COMP:10686"/>
        <dbReference type="ChEBI" id="CHEBI:15378"/>
        <dbReference type="ChEBI" id="CHEBI:18036"/>
        <dbReference type="ChEBI" id="CHEBI:30616"/>
        <dbReference type="ChEBI" id="CHEBI:57692"/>
        <dbReference type="ChEBI" id="CHEBI:58307"/>
        <dbReference type="ChEBI" id="CHEBI:58503"/>
        <dbReference type="ChEBI" id="CHEBI:58537"/>
        <dbReference type="EC" id="2.5.1.17"/>
    </reaction>
</comment>
<dbReference type="AlphaFoldDB" id="A0A1G1V7H6"/>
<evidence type="ECO:0000256" key="1">
    <source>
        <dbReference type="ARBA" id="ARBA00007487"/>
    </source>
</evidence>
<evidence type="ECO:0000313" key="9">
    <source>
        <dbReference type="Proteomes" id="UP000178272"/>
    </source>
</evidence>
<dbReference type="GO" id="GO:0005524">
    <property type="term" value="F:ATP binding"/>
    <property type="evidence" value="ECO:0007669"/>
    <property type="project" value="UniProtKB-UniRule"/>
</dbReference>
<dbReference type="EMBL" id="MHCA01000040">
    <property type="protein sequence ID" value="OGY11293.1"/>
    <property type="molecule type" value="Genomic_DNA"/>
</dbReference>
<evidence type="ECO:0000256" key="3">
    <source>
        <dbReference type="ARBA" id="ARBA00022679"/>
    </source>
</evidence>
<comment type="subunit">
    <text evidence="2">Homotrimer.</text>
</comment>
<dbReference type="GO" id="GO:0008817">
    <property type="term" value="F:corrinoid adenosyltransferase activity"/>
    <property type="evidence" value="ECO:0007669"/>
    <property type="project" value="UniProtKB-UniRule"/>
</dbReference>
<sequence>MAVYTKKGDKGKTSLYGEPRFRSKSDQRVIALGSIDELNSHLGFVSGNLTPRLRSGQARFVRIREEITSIQRDLFEIASCLATPSGPDLIGAGNKPPFEIGLDRVRRLEKIIDELEGSLPALANFIFPGGSRVGSALHVARSVCRRAEREVVKLDQKEKIEPNILIYINRLSDALFMIAREVNRLEKKKEEIWKAK</sequence>
<dbReference type="UniPathway" id="UPA00148">
    <property type="reaction ID" value="UER00233"/>
</dbReference>
<reference evidence="8 9" key="1">
    <citation type="journal article" date="2016" name="Nat. Commun.">
        <title>Thousands of microbial genomes shed light on interconnected biogeochemical processes in an aquifer system.</title>
        <authorList>
            <person name="Anantharaman K."/>
            <person name="Brown C.T."/>
            <person name="Hug L.A."/>
            <person name="Sharon I."/>
            <person name="Castelle C.J."/>
            <person name="Probst A.J."/>
            <person name="Thomas B.C."/>
            <person name="Singh A."/>
            <person name="Wilkins M.J."/>
            <person name="Karaoz U."/>
            <person name="Brodie E.L."/>
            <person name="Williams K.H."/>
            <person name="Hubbard S.S."/>
            <person name="Banfield J.F."/>
        </authorList>
    </citation>
    <scope>NUCLEOTIDE SEQUENCE [LARGE SCALE GENOMIC DNA]</scope>
</reference>
<evidence type="ECO:0000259" key="7">
    <source>
        <dbReference type="Pfam" id="PF01923"/>
    </source>
</evidence>
<dbReference type="InterPro" id="IPR016030">
    <property type="entry name" value="CblAdoTrfase-like"/>
</dbReference>
<dbReference type="InterPro" id="IPR029499">
    <property type="entry name" value="PduO-typ"/>
</dbReference>
<keyword evidence="4 6" id="KW-0547">Nucleotide-binding</keyword>
<feature type="domain" description="Cobalamin adenosyltransferase-like" evidence="7">
    <location>
        <begin position="3"/>
        <end position="181"/>
    </location>
</feature>
<comment type="caution">
    <text evidence="8">The sequence shown here is derived from an EMBL/GenBank/DDBJ whole genome shotgun (WGS) entry which is preliminary data.</text>
</comment>
<evidence type="ECO:0000256" key="2">
    <source>
        <dbReference type="ARBA" id="ARBA00011233"/>
    </source>
</evidence>
<name>A0A1G1V7H6_9BACT</name>
<dbReference type="PANTHER" id="PTHR12213">
    <property type="entry name" value="CORRINOID ADENOSYLTRANSFERASE"/>
    <property type="match status" value="1"/>
</dbReference>
<keyword evidence="5 6" id="KW-0067">ATP-binding</keyword>
<dbReference type="Gene3D" id="1.20.1200.10">
    <property type="entry name" value="Cobalamin adenosyltransferase-like"/>
    <property type="match status" value="1"/>
</dbReference>
<evidence type="ECO:0000256" key="6">
    <source>
        <dbReference type="RuleBase" id="RU366026"/>
    </source>
</evidence>
<dbReference type="Pfam" id="PF01923">
    <property type="entry name" value="Cob_adeno_trans"/>
    <property type="match status" value="1"/>
</dbReference>
<keyword evidence="3 6" id="KW-0808">Transferase</keyword>
<accession>A0A1G1V7H6</accession>
<dbReference type="Proteomes" id="UP000178272">
    <property type="component" value="Unassembled WGS sequence"/>
</dbReference>
<evidence type="ECO:0000256" key="4">
    <source>
        <dbReference type="ARBA" id="ARBA00022741"/>
    </source>
</evidence>
<evidence type="ECO:0000256" key="5">
    <source>
        <dbReference type="ARBA" id="ARBA00022840"/>
    </source>
</evidence>
<dbReference type="NCBIfam" id="TIGR00636">
    <property type="entry name" value="PduO_Nterm"/>
    <property type="match status" value="1"/>
</dbReference>
<comment type="pathway">
    <text evidence="6">Cofactor biosynthesis; adenosylcobalamin biosynthesis; adenosylcobalamin from cob(II)yrinate a,c-diamide: step 2/7.</text>
</comment>
<dbReference type="GO" id="GO:0009236">
    <property type="term" value="P:cobalamin biosynthetic process"/>
    <property type="evidence" value="ECO:0007669"/>
    <property type="project" value="UniProtKB-UniRule"/>
</dbReference>
<keyword evidence="6" id="KW-0169">Cobalamin biosynthesis</keyword>
<dbReference type="SUPFAM" id="SSF89028">
    <property type="entry name" value="Cobalamin adenosyltransferase-like"/>
    <property type="match status" value="1"/>
</dbReference>
<protein>
    <recommendedName>
        <fullName evidence="6">Corrinoid adenosyltransferase</fullName>
        <ecNumber evidence="6">2.5.1.17</ecNumber>
    </recommendedName>
    <alternativeName>
        <fullName evidence="6">Cob(II)alamin adenosyltransferase</fullName>
    </alternativeName>
    <alternativeName>
        <fullName evidence="6">Cob(II)yrinic acid a,c-diamide adenosyltransferase</fullName>
    </alternativeName>
    <alternativeName>
        <fullName evidence="6">Cobinamide/cobalamin adenosyltransferase</fullName>
    </alternativeName>
</protein>
<organism evidence="8 9">
    <name type="scientific">Candidatus Blackburnbacteria bacterium RIFCSPHIGHO2_12_FULL_41_13b</name>
    <dbReference type="NCBI Taxonomy" id="1797517"/>
    <lineage>
        <taxon>Bacteria</taxon>
        <taxon>Candidatus Blackburniibacteriota</taxon>
    </lineage>
</organism>
<dbReference type="EC" id="2.5.1.17" evidence="6"/>
<comment type="similarity">
    <text evidence="1 6">Belongs to the Cob(I)alamin adenosyltransferase family.</text>
</comment>